<evidence type="ECO:0000313" key="1">
    <source>
        <dbReference type="EMBL" id="ORY29700.1"/>
    </source>
</evidence>
<dbReference type="AlphaFoldDB" id="A0A1Y2B568"/>
<protein>
    <submittedName>
        <fullName evidence="1">Uncharacterized protein</fullName>
    </submittedName>
</protein>
<dbReference type="EMBL" id="MCOG01000178">
    <property type="protein sequence ID" value="ORY29700.1"/>
    <property type="molecule type" value="Genomic_DNA"/>
</dbReference>
<gene>
    <name evidence="1" type="ORF">LY90DRAFT_512797</name>
</gene>
<organism evidence="1 2">
    <name type="scientific">Neocallimastix californiae</name>
    <dbReference type="NCBI Taxonomy" id="1754190"/>
    <lineage>
        <taxon>Eukaryota</taxon>
        <taxon>Fungi</taxon>
        <taxon>Fungi incertae sedis</taxon>
        <taxon>Chytridiomycota</taxon>
        <taxon>Chytridiomycota incertae sedis</taxon>
        <taxon>Neocallimastigomycetes</taxon>
        <taxon>Neocallimastigales</taxon>
        <taxon>Neocallimastigaceae</taxon>
        <taxon>Neocallimastix</taxon>
    </lineage>
</organism>
<evidence type="ECO:0000313" key="2">
    <source>
        <dbReference type="Proteomes" id="UP000193920"/>
    </source>
</evidence>
<accession>A0A1Y2B568</accession>
<dbReference type="Proteomes" id="UP000193920">
    <property type="component" value="Unassembled WGS sequence"/>
</dbReference>
<keyword evidence="2" id="KW-1185">Reference proteome</keyword>
<proteinExistence type="predicted"/>
<sequence>MKGGNVCIDDKKWLLLVVLMNIKREIQNSNMKNYCHDGGKIFLITKKANIEVTKYYYITDSNEESFYVAFKKINTINSINVRTKLIQLTEESMNRLFSQLYIISKKIIDNNIEKGQIEKKICICNE</sequence>
<comment type="caution">
    <text evidence="1">The sequence shown here is derived from an EMBL/GenBank/DDBJ whole genome shotgun (WGS) entry which is preliminary data.</text>
</comment>
<name>A0A1Y2B568_9FUNG</name>
<reference evidence="1 2" key="1">
    <citation type="submission" date="2016-08" db="EMBL/GenBank/DDBJ databases">
        <title>A Parts List for Fungal Cellulosomes Revealed by Comparative Genomics.</title>
        <authorList>
            <consortium name="DOE Joint Genome Institute"/>
            <person name="Haitjema C.H."/>
            <person name="Gilmore S.P."/>
            <person name="Henske J.K."/>
            <person name="Solomon K.V."/>
            <person name="De Groot R."/>
            <person name="Kuo A."/>
            <person name="Mondo S.J."/>
            <person name="Salamov A.A."/>
            <person name="Labutti K."/>
            <person name="Zhao Z."/>
            <person name="Chiniquy J."/>
            <person name="Barry K."/>
            <person name="Brewer H.M."/>
            <person name="Purvine S.O."/>
            <person name="Wright A.T."/>
            <person name="Boxma B."/>
            <person name="Van Alen T."/>
            <person name="Hackstein J.H."/>
            <person name="Baker S.E."/>
            <person name="Grigoriev I.V."/>
            <person name="O'Malley M.A."/>
        </authorList>
    </citation>
    <scope>NUCLEOTIDE SEQUENCE [LARGE SCALE GENOMIC DNA]</scope>
    <source>
        <strain evidence="1 2">G1</strain>
    </source>
</reference>